<dbReference type="InterPro" id="IPR052193">
    <property type="entry name" value="Peptidase_C59"/>
</dbReference>
<evidence type="ECO:0000259" key="3">
    <source>
        <dbReference type="Pfam" id="PF02275"/>
    </source>
</evidence>
<evidence type="ECO:0000313" key="5">
    <source>
        <dbReference type="Proteomes" id="UP000275910"/>
    </source>
</evidence>
<dbReference type="InterPro" id="IPR029132">
    <property type="entry name" value="CBAH/NAAA_C"/>
</dbReference>
<evidence type="ECO:0000313" key="4">
    <source>
        <dbReference type="EMBL" id="ROU06570.1"/>
    </source>
</evidence>
<dbReference type="EMBL" id="RCTY01000032">
    <property type="protein sequence ID" value="ROU06570.1"/>
    <property type="molecule type" value="Genomic_DNA"/>
</dbReference>
<gene>
    <name evidence="4" type="ORF">D9T17_12775</name>
</gene>
<sequence length="398" mass="42940">MHPSPTRERASARRHQRKGAFRMCTNFLLSVPNVPSGPPGSLQHITARCMELTGTLATRLYRVPAQQKFPIFRDHSQPWTGQYGFVALADPETMPEFTTFIDGINQAGLSCAALWLPGTQYASQADSGEQPVAFHDFVAWAMSQFDSVPTLVSALAKVRIVGPQPDAPTYLPVHFIATDSQGLSAVIECIGGQTIVYGPDYRNGATNDAVLTNAPTYDWQRSNLEIYEKLSVVGSGTSRKADAGPPVGAGTVGLPGDITSPSRFIKAWFLRKGLGLLPRDGKGWLPTAKLDGATDSTQTAVNVALQLVQIVQATPYGTALVSSDKHPLPQQGDWTMWQVARDHTNAVYYFNSAFNATVQRVDLSQLDFGGGSVSAGKLASVQVMPAPGPWYNDLSAQF</sequence>
<dbReference type="Gene3D" id="3.60.60.10">
    <property type="entry name" value="Penicillin V Acylase, Chain A"/>
    <property type="match status" value="1"/>
</dbReference>
<keyword evidence="2 4" id="KW-0378">Hydrolase</keyword>
<name>A0A3N2RGI2_LYSEN</name>
<reference evidence="4 5" key="1">
    <citation type="submission" date="2018-10" db="EMBL/GenBank/DDBJ databases">
        <title>The genome of Lysobacter enzymogenes OH11.</title>
        <authorList>
            <person name="Liu F."/>
            <person name="Zhao Y."/>
            <person name="Qian G."/>
            <person name="Chen Y."/>
            <person name="Xu H."/>
        </authorList>
    </citation>
    <scope>NUCLEOTIDE SEQUENCE [LARGE SCALE GENOMIC DNA]</scope>
    <source>
        <strain evidence="4 5">OH11</strain>
    </source>
</reference>
<comment type="similarity">
    <text evidence="1">Belongs to the peptidase C59 family.</text>
</comment>
<evidence type="ECO:0000256" key="1">
    <source>
        <dbReference type="ARBA" id="ARBA00006625"/>
    </source>
</evidence>
<protein>
    <submittedName>
        <fullName evidence="4">Linear amide C-N hydrolase</fullName>
    </submittedName>
</protein>
<feature type="domain" description="Choloylglycine hydrolase/NAAA C-terminal" evidence="3">
    <location>
        <begin position="43"/>
        <end position="273"/>
    </location>
</feature>
<dbReference type="GO" id="GO:0016787">
    <property type="term" value="F:hydrolase activity"/>
    <property type="evidence" value="ECO:0007669"/>
    <property type="project" value="UniProtKB-KW"/>
</dbReference>
<dbReference type="AlphaFoldDB" id="A0A3N2RGI2"/>
<dbReference type="Proteomes" id="UP000275910">
    <property type="component" value="Unassembled WGS sequence"/>
</dbReference>
<accession>A0A3N2RGI2</accession>
<dbReference type="PANTHER" id="PTHR35527">
    <property type="entry name" value="CHOLOYLGLYCINE HYDROLASE"/>
    <property type="match status" value="1"/>
</dbReference>
<organism evidence="4 5">
    <name type="scientific">Lysobacter enzymogenes</name>
    <dbReference type="NCBI Taxonomy" id="69"/>
    <lineage>
        <taxon>Bacteria</taxon>
        <taxon>Pseudomonadati</taxon>
        <taxon>Pseudomonadota</taxon>
        <taxon>Gammaproteobacteria</taxon>
        <taxon>Lysobacterales</taxon>
        <taxon>Lysobacteraceae</taxon>
        <taxon>Lysobacter</taxon>
    </lineage>
</organism>
<dbReference type="SUPFAM" id="SSF56235">
    <property type="entry name" value="N-terminal nucleophile aminohydrolases (Ntn hydrolases)"/>
    <property type="match status" value="1"/>
</dbReference>
<evidence type="ECO:0000256" key="2">
    <source>
        <dbReference type="ARBA" id="ARBA00022801"/>
    </source>
</evidence>
<comment type="caution">
    <text evidence="4">The sequence shown here is derived from an EMBL/GenBank/DDBJ whole genome shotgun (WGS) entry which is preliminary data.</text>
</comment>
<dbReference type="Pfam" id="PF02275">
    <property type="entry name" value="CBAH"/>
    <property type="match status" value="1"/>
</dbReference>
<proteinExistence type="inferred from homology"/>
<dbReference type="PANTHER" id="PTHR35527:SF2">
    <property type="entry name" value="HYDROLASE"/>
    <property type="match status" value="1"/>
</dbReference>
<dbReference type="InterPro" id="IPR029055">
    <property type="entry name" value="Ntn_hydrolases_N"/>
</dbReference>